<reference evidence="6 7" key="1">
    <citation type="journal article" date="2015" name="Genome Announc.">
        <title>Expanding the biotechnology potential of lactobacilli through comparative genomics of 213 strains and associated genera.</title>
        <authorList>
            <person name="Sun Z."/>
            <person name="Harris H.M."/>
            <person name="McCann A."/>
            <person name="Guo C."/>
            <person name="Argimon S."/>
            <person name="Zhang W."/>
            <person name="Yang X."/>
            <person name="Jeffery I.B."/>
            <person name="Cooney J.C."/>
            <person name="Kagawa T.F."/>
            <person name="Liu W."/>
            <person name="Song Y."/>
            <person name="Salvetti E."/>
            <person name="Wrobel A."/>
            <person name="Rasinkangas P."/>
            <person name="Parkhill J."/>
            <person name="Rea M.C."/>
            <person name="O'Sullivan O."/>
            <person name="Ritari J."/>
            <person name="Douillard F.P."/>
            <person name="Paul Ross R."/>
            <person name="Yang R."/>
            <person name="Briner A.E."/>
            <person name="Felis G.E."/>
            <person name="de Vos W.M."/>
            <person name="Barrangou R."/>
            <person name="Klaenhammer T.R."/>
            <person name="Caufield P.W."/>
            <person name="Cui Y."/>
            <person name="Zhang H."/>
            <person name="O'Toole P.W."/>
        </authorList>
    </citation>
    <scope>NUCLEOTIDE SEQUENCE [LARGE SCALE GENOMIC DNA]</scope>
    <source>
        <strain evidence="6 7">DSM 21115</strain>
    </source>
</reference>
<dbReference type="PANTHER" id="PTHR30126:SF40">
    <property type="entry name" value="HTH-TYPE TRANSCRIPTIONAL REGULATOR GLTR"/>
    <property type="match status" value="1"/>
</dbReference>
<dbReference type="Proteomes" id="UP000050920">
    <property type="component" value="Unassembled WGS sequence"/>
</dbReference>
<name>A0A0R2NSJ3_9LACO</name>
<accession>A0A0R2NSJ3</accession>
<dbReference type="InterPro" id="IPR036390">
    <property type="entry name" value="WH_DNA-bd_sf"/>
</dbReference>
<dbReference type="GO" id="GO:0003700">
    <property type="term" value="F:DNA-binding transcription factor activity"/>
    <property type="evidence" value="ECO:0007669"/>
    <property type="project" value="InterPro"/>
</dbReference>
<dbReference type="Pfam" id="PF00126">
    <property type="entry name" value="HTH_1"/>
    <property type="match status" value="1"/>
</dbReference>
<comment type="similarity">
    <text evidence="1">Belongs to the LysR transcriptional regulatory family.</text>
</comment>
<dbReference type="PRINTS" id="PR00039">
    <property type="entry name" value="HTHLYSR"/>
</dbReference>
<dbReference type="SUPFAM" id="SSF46785">
    <property type="entry name" value="Winged helix' DNA-binding domain"/>
    <property type="match status" value="1"/>
</dbReference>
<evidence type="ECO:0000256" key="1">
    <source>
        <dbReference type="ARBA" id="ARBA00009437"/>
    </source>
</evidence>
<dbReference type="PANTHER" id="PTHR30126">
    <property type="entry name" value="HTH-TYPE TRANSCRIPTIONAL REGULATOR"/>
    <property type="match status" value="1"/>
</dbReference>
<evidence type="ECO:0000256" key="2">
    <source>
        <dbReference type="ARBA" id="ARBA00023015"/>
    </source>
</evidence>
<evidence type="ECO:0000259" key="5">
    <source>
        <dbReference type="PROSITE" id="PS50931"/>
    </source>
</evidence>
<dbReference type="Gene3D" id="1.10.10.10">
    <property type="entry name" value="Winged helix-like DNA-binding domain superfamily/Winged helix DNA-binding domain"/>
    <property type="match status" value="1"/>
</dbReference>
<dbReference type="AlphaFoldDB" id="A0A0R2NSJ3"/>
<dbReference type="FunFam" id="1.10.10.10:FF:000001">
    <property type="entry name" value="LysR family transcriptional regulator"/>
    <property type="match status" value="1"/>
</dbReference>
<dbReference type="PROSITE" id="PS50931">
    <property type="entry name" value="HTH_LYSR"/>
    <property type="match status" value="1"/>
</dbReference>
<keyword evidence="7" id="KW-1185">Reference proteome</keyword>
<dbReference type="InterPro" id="IPR005119">
    <property type="entry name" value="LysR_subst-bd"/>
</dbReference>
<dbReference type="GO" id="GO:0000976">
    <property type="term" value="F:transcription cis-regulatory region binding"/>
    <property type="evidence" value="ECO:0007669"/>
    <property type="project" value="TreeGrafter"/>
</dbReference>
<keyword evidence="2" id="KW-0805">Transcription regulation</keyword>
<evidence type="ECO:0000256" key="3">
    <source>
        <dbReference type="ARBA" id="ARBA00023125"/>
    </source>
</evidence>
<dbReference type="SUPFAM" id="SSF53850">
    <property type="entry name" value="Periplasmic binding protein-like II"/>
    <property type="match status" value="1"/>
</dbReference>
<organism evidence="6 7">
    <name type="scientific">Lactiplantibacillus fabifermentans DSM 21115</name>
    <dbReference type="NCBI Taxonomy" id="1413187"/>
    <lineage>
        <taxon>Bacteria</taxon>
        <taxon>Bacillati</taxon>
        <taxon>Bacillota</taxon>
        <taxon>Bacilli</taxon>
        <taxon>Lactobacillales</taxon>
        <taxon>Lactobacillaceae</taxon>
        <taxon>Lactiplantibacillus</taxon>
    </lineage>
</organism>
<sequence>MTRMFKQLQTFKTVFETRNFSQAAEQLFISQPTVSTQIKQLEAELNTTLFTRNGRQEIEPTASGELLYRQAQQLLETWATTKNAVRATSERTKIPVRIGASHTTASLILPGLLKALAPFSDRFDIEMTLANSAEILTQMSQHKLDFGLVEKPLVTDDLNRLAFGHDELVHAGDFTSPLWLLREPNSGVRHYTNAFLKARNIQPDQVMVIHSNQLIADMLAQGVGQTVISRHMVDATVPTETLSANYRRQFYLLTKTTAAKNLAPVQNLITTYLQSWQ</sequence>
<evidence type="ECO:0000256" key="4">
    <source>
        <dbReference type="ARBA" id="ARBA00023163"/>
    </source>
</evidence>
<dbReference type="Pfam" id="PF03466">
    <property type="entry name" value="LysR_substrate"/>
    <property type="match status" value="1"/>
</dbReference>
<dbReference type="EMBL" id="AYGX02000036">
    <property type="protein sequence ID" value="KRO28631.1"/>
    <property type="molecule type" value="Genomic_DNA"/>
</dbReference>
<evidence type="ECO:0000313" key="6">
    <source>
        <dbReference type="EMBL" id="KRO28631.1"/>
    </source>
</evidence>
<keyword evidence="4" id="KW-0804">Transcription</keyword>
<proteinExistence type="inferred from homology"/>
<dbReference type="InterPro" id="IPR000847">
    <property type="entry name" value="LysR_HTH_N"/>
</dbReference>
<evidence type="ECO:0000313" key="7">
    <source>
        <dbReference type="Proteomes" id="UP000050920"/>
    </source>
</evidence>
<dbReference type="InterPro" id="IPR036388">
    <property type="entry name" value="WH-like_DNA-bd_sf"/>
</dbReference>
<gene>
    <name evidence="6" type="ORF">DY78_GL002221</name>
</gene>
<keyword evidence="3" id="KW-0238">DNA-binding</keyword>
<protein>
    <submittedName>
        <fullName evidence="6">Transcription regulator</fullName>
    </submittedName>
</protein>
<dbReference type="Gene3D" id="3.40.190.10">
    <property type="entry name" value="Periplasmic binding protein-like II"/>
    <property type="match status" value="2"/>
</dbReference>
<comment type="caution">
    <text evidence="6">The sequence shown here is derived from an EMBL/GenBank/DDBJ whole genome shotgun (WGS) entry which is preliminary data.</text>
</comment>
<feature type="domain" description="HTH lysR-type" evidence="5">
    <location>
        <begin position="1"/>
        <end position="61"/>
    </location>
</feature>